<dbReference type="InterPro" id="IPR002464">
    <property type="entry name" value="DNA/RNA_helicase_DEAH_CS"/>
</dbReference>
<proteinExistence type="predicted"/>
<comment type="caution">
    <text evidence="1">The sequence shown here is derived from an EMBL/GenBank/DDBJ whole genome shotgun (WGS) entry which is preliminary data.</text>
</comment>
<reference evidence="1" key="1">
    <citation type="submission" date="2020-04" db="EMBL/GenBank/DDBJ databases">
        <authorList>
            <person name="Alioto T."/>
            <person name="Alioto T."/>
            <person name="Gomez Garrido J."/>
        </authorList>
    </citation>
    <scope>NUCLEOTIDE SEQUENCE</scope>
    <source>
        <strain evidence="1">A484AB</strain>
    </source>
</reference>
<dbReference type="SUPFAM" id="SSF52540">
    <property type="entry name" value="P-loop containing nucleoside triphosphate hydrolases"/>
    <property type="match status" value="1"/>
</dbReference>
<evidence type="ECO:0000313" key="2">
    <source>
        <dbReference type="Proteomes" id="UP001152795"/>
    </source>
</evidence>
<evidence type="ECO:0000313" key="1">
    <source>
        <dbReference type="EMBL" id="CAB3983167.1"/>
    </source>
</evidence>
<keyword evidence="2" id="KW-1185">Reference proteome</keyword>
<dbReference type="PROSITE" id="PS51192">
    <property type="entry name" value="HELICASE_ATP_BIND_1"/>
    <property type="match status" value="1"/>
</dbReference>
<dbReference type="PROSITE" id="PS00690">
    <property type="entry name" value="DEAH_ATP_HELICASE"/>
    <property type="match status" value="1"/>
</dbReference>
<keyword evidence="1" id="KW-0808">Transferase</keyword>
<dbReference type="InterPro" id="IPR027417">
    <property type="entry name" value="P-loop_NTPase"/>
</dbReference>
<dbReference type="InterPro" id="IPR011545">
    <property type="entry name" value="DEAD/DEAH_box_helicase_dom"/>
</dbReference>
<dbReference type="PANTHER" id="PTHR14074:SF16">
    <property type="entry name" value="ANTIVIRAL INNATE IMMUNE RESPONSE RECEPTOR RIG-I"/>
    <property type="match status" value="1"/>
</dbReference>
<dbReference type="InterPro" id="IPR038557">
    <property type="entry name" value="RLR_C_sf"/>
</dbReference>
<dbReference type="PANTHER" id="PTHR14074">
    <property type="entry name" value="HELICASE WITH DEATH DOMAIN-RELATED"/>
    <property type="match status" value="1"/>
</dbReference>
<dbReference type="InterPro" id="IPR051363">
    <property type="entry name" value="RLR_Helicase"/>
</dbReference>
<organism evidence="1 2">
    <name type="scientific">Paramuricea clavata</name>
    <name type="common">Red gorgonian</name>
    <name type="synonym">Violescent sea-whip</name>
    <dbReference type="NCBI Taxonomy" id="317549"/>
    <lineage>
        <taxon>Eukaryota</taxon>
        <taxon>Metazoa</taxon>
        <taxon>Cnidaria</taxon>
        <taxon>Anthozoa</taxon>
        <taxon>Octocorallia</taxon>
        <taxon>Malacalcyonacea</taxon>
        <taxon>Plexauridae</taxon>
        <taxon>Paramuricea</taxon>
    </lineage>
</organism>
<accession>A0A6S7FZR2</accession>
<dbReference type="GO" id="GO:0003968">
    <property type="term" value="F:RNA-directed RNA polymerase activity"/>
    <property type="evidence" value="ECO:0007669"/>
    <property type="project" value="UniProtKB-KW"/>
</dbReference>
<name>A0A6S7FZR2_PARCT</name>
<dbReference type="EMBL" id="CACRXK020000583">
    <property type="protein sequence ID" value="CAB3983167.1"/>
    <property type="molecule type" value="Genomic_DNA"/>
</dbReference>
<dbReference type="GO" id="GO:0003676">
    <property type="term" value="F:nucleic acid binding"/>
    <property type="evidence" value="ECO:0007669"/>
    <property type="project" value="InterPro"/>
</dbReference>
<dbReference type="Proteomes" id="UP001152795">
    <property type="component" value="Unassembled WGS sequence"/>
</dbReference>
<sequence>MAENFTNHSSWWLQCIKCRKEVVNASDVRLAQVGSDGGLHLALRPELEPWVDSVIKKRQHPKPHRRKEAPFKMYCLNAGCPQDLGVYQLLEDRFFYVFSFKSVRFGSRSGDVAKIKRWKESKAELERMGVQVLQVKALWQKILKKAADGTAAPNNAKEMIYFDNARTSDEQVNKLVLDTPREYQKELFRKAMGGNAIVYLPTGSGKTLVSSMVINAMLKLNPGKMAAFLVHRIPLVYQQSQYLRKQNPKLRVEILAGDLTRFPGDKQHWVQVIESIAKKRIDVLVITAQIFYNFLSDDDATLKLSDVSCMVFDEAHNCKGNHVYAKIMREFYDQLSDRYKPLVLGLTASPAGASTIEETREQLTTLLTTLRARCIMPTLSNDLALHWNNPVTSYKSKPLSSIQENLESILVNYIQSICPKIEQLSAMPEALSKTPASSINFKGCLRTVIDRCHSKEEYVQGLALVMHAMNMYSIVELNRVLGPSHAYEALDGVFQAVDNVRVDGDFSTTGNISCSQAVRILEISYGHVNKTPPPISTQLPSRFTELLKIVRDFVDHVQKDNTCRAIIFVHMRRTCLKLREELNKDPMIKEKLKPLACVGHGNGLDGMQWKGEQEVVITRLTFSNTTRMVMHKLC</sequence>
<dbReference type="OrthoDB" id="416741at2759"/>
<dbReference type="Gene3D" id="3.40.50.300">
    <property type="entry name" value="P-loop containing nucleotide triphosphate hydrolases"/>
    <property type="match status" value="2"/>
</dbReference>
<gene>
    <name evidence="1" type="ORF">PACLA_8A073812</name>
</gene>
<dbReference type="InterPro" id="IPR021673">
    <property type="entry name" value="RLR_CTR"/>
</dbReference>
<dbReference type="GO" id="GO:0005737">
    <property type="term" value="C:cytoplasm"/>
    <property type="evidence" value="ECO:0007669"/>
    <property type="project" value="TreeGrafter"/>
</dbReference>
<dbReference type="GO" id="GO:0005524">
    <property type="term" value="F:ATP binding"/>
    <property type="evidence" value="ECO:0007669"/>
    <property type="project" value="InterPro"/>
</dbReference>
<dbReference type="Pfam" id="PF00270">
    <property type="entry name" value="DEAD"/>
    <property type="match status" value="1"/>
</dbReference>
<keyword evidence="1" id="KW-0696">RNA-directed RNA polymerase</keyword>
<dbReference type="AlphaFoldDB" id="A0A6S7FZR2"/>
<dbReference type="Gene3D" id="2.170.150.30">
    <property type="entry name" value="RIG-I-like receptor, C-terminal regulatory domain"/>
    <property type="match status" value="1"/>
</dbReference>
<dbReference type="InterPro" id="IPR014001">
    <property type="entry name" value="Helicase_ATP-bd"/>
</dbReference>
<protein>
    <submittedName>
        <fullName evidence="1">RNA-dependent RNA polymerase 1</fullName>
    </submittedName>
</protein>
<dbReference type="SMART" id="SM00487">
    <property type="entry name" value="DEXDc"/>
    <property type="match status" value="1"/>
</dbReference>
<keyword evidence="1" id="KW-0548">Nucleotidyltransferase</keyword>
<dbReference type="PROSITE" id="PS51789">
    <property type="entry name" value="RLR_CTR"/>
    <property type="match status" value="1"/>
</dbReference>